<dbReference type="InterPro" id="IPR045851">
    <property type="entry name" value="AMP-bd_C_sf"/>
</dbReference>
<dbReference type="PANTHER" id="PTHR43767:SF1">
    <property type="entry name" value="NONRIBOSOMAL PEPTIDE SYNTHASE PES1 (EUROFUNG)-RELATED"/>
    <property type="match status" value="1"/>
</dbReference>
<feature type="domain" description="AMP-dependent synthetase/ligase" evidence="2">
    <location>
        <begin position="36"/>
        <end position="401"/>
    </location>
</feature>
<reference evidence="4 5" key="1">
    <citation type="journal article" date="2015" name="Stand. Genomic Sci.">
        <title>Genomic Encyclopedia of Bacterial and Archaeal Type Strains, Phase III: the genomes of soil and plant-associated and newly described type strains.</title>
        <authorList>
            <person name="Whitman W.B."/>
            <person name="Woyke T."/>
            <person name="Klenk H.P."/>
            <person name="Zhou Y."/>
            <person name="Lilburn T.G."/>
            <person name="Beck B.J."/>
            <person name="De Vos P."/>
            <person name="Vandamme P."/>
            <person name="Eisen J.A."/>
            <person name="Garrity G."/>
            <person name="Hugenholtz P."/>
            <person name="Kyrpides N.C."/>
        </authorList>
    </citation>
    <scope>NUCLEOTIDE SEQUENCE [LARGE SCALE GENOMIC DNA]</scope>
    <source>
        <strain evidence="4 5">VKM Ac-2541</strain>
    </source>
</reference>
<organism evidence="4 5">
    <name type="scientific">Kribbella antiqua</name>
    <dbReference type="NCBI Taxonomy" id="2512217"/>
    <lineage>
        <taxon>Bacteria</taxon>
        <taxon>Bacillati</taxon>
        <taxon>Actinomycetota</taxon>
        <taxon>Actinomycetes</taxon>
        <taxon>Propionibacteriales</taxon>
        <taxon>Kribbellaceae</taxon>
        <taxon>Kribbella</taxon>
    </lineage>
</organism>
<dbReference type="EMBL" id="SLWR01000003">
    <property type="protein sequence ID" value="TCO49101.1"/>
    <property type="molecule type" value="Genomic_DNA"/>
</dbReference>
<keyword evidence="5" id="KW-1185">Reference proteome</keyword>
<protein>
    <submittedName>
        <fullName evidence="4">2,3-dihydroxybenzoate-AMP ligase</fullName>
    </submittedName>
</protein>
<dbReference type="FunFam" id="2.30.38.10:FF:000003">
    <property type="entry name" value="Vibriobactin-specific 2,3-dihydroxybenzoate-AMP ligase"/>
    <property type="match status" value="1"/>
</dbReference>
<evidence type="ECO:0000259" key="2">
    <source>
        <dbReference type="Pfam" id="PF00501"/>
    </source>
</evidence>
<dbReference type="Gene3D" id="3.40.50.980">
    <property type="match status" value="2"/>
</dbReference>
<name>A0A4R2IU25_9ACTN</name>
<dbReference type="RefSeq" id="WP_132146410.1">
    <property type="nucleotide sequence ID" value="NZ_SLWR01000003.1"/>
</dbReference>
<dbReference type="Gene3D" id="2.30.38.10">
    <property type="entry name" value="Luciferase, Domain 3"/>
    <property type="match status" value="1"/>
</dbReference>
<dbReference type="PROSITE" id="PS00455">
    <property type="entry name" value="AMP_BINDING"/>
    <property type="match status" value="1"/>
</dbReference>
<dbReference type="InterPro" id="IPR050237">
    <property type="entry name" value="ATP-dep_AMP-bd_enzyme"/>
</dbReference>
<dbReference type="GO" id="GO:0016878">
    <property type="term" value="F:acid-thiol ligase activity"/>
    <property type="evidence" value="ECO:0007669"/>
    <property type="project" value="UniProtKB-ARBA"/>
</dbReference>
<dbReference type="AlphaFoldDB" id="A0A4R2IU25"/>
<proteinExistence type="predicted"/>
<gene>
    <name evidence="4" type="ORF">EV646_10379</name>
</gene>
<dbReference type="InterPro" id="IPR020845">
    <property type="entry name" value="AMP-binding_CS"/>
</dbReference>
<comment type="caution">
    <text evidence="4">The sequence shown here is derived from an EMBL/GenBank/DDBJ whole genome shotgun (WGS) entry which is preliminary data.</text>
</comment>
<dbReference type="PANTHER" id="PTHR43767">
    <property type="entry name" value="LONG-CHAIN-FATTY-ACID--COA LIGASE"/>
    <property type="match status" value="1"/>
</dbReference>
<dbReference type="Pfam" id="PF00501">
    <property type="entry name" value="AMP-binding"/>
    <property type="match status" value="1"/>
</dbReference>
<keyword evidence="1 4" id="KW-0436">Ligase</keyword>
<feature type="domain" description="AMP-binding enzyme C-terminal" evidence="3">
    <location>
        <begin position="452"/>
        <end position="528"/>
    </location>
</feature>
<dbReference type="OrthoDB" id="9803968at2"/>
<evidence type="ECO:0000259" key="3">
    <source>
        <dbReference type="Pfam" id="PF13193"/>
    </source>
</evidence>
<accession>A0A4R2IU25</accession>
<dbReference type="InterPro" id="IPR000873">
    <property type="entry name" value="AMP-dep_synth/lig_dom"/>
</dbReference>
<dbReference type="InterPro" id="IPR025110">
    <property type="entry name" value="AMP-bd_C"/>
</dbReference>
<evidence type="ECO:0000313" key="5">
    <source>
        <dbReference type="Proteomes" id="UP000295573"/>
    </source>
</evidence>
<evidence type="ECO:0000313" key="4">
    <source>
        <dbReference type="EMBL" id="TCO49101.1"/>
    </source>
</evidence>
<dbReference type="Proteomes" id="UP000295573">
    <property type="component" value="Unassembled WGS sequence"/>
</dbReference>
<sequence>MVSPIAAGVVPWPAEDAARYVAAGYWEGRSLPFHIWAQAERTPDKVALVDGGLRLTYAELIARADAAATKLTGLGLRADDRIVVQLPNGWEFVVLTLACLRAGVVPVMALPGHRYHELSYLAAHAEAAAIAVPDVLRDFDHQELAHRLVDEVDSLQHVLVAGDDLYDGSVDLRSLCSGAGVWDGAEPDSRSVAVFLLSGGTTGLPKLIARTHDDYTYNAKRSGEVSGMDASTVYLVSLPAGHNFPLACPGLLGTLLVGGTVVMLPSPEPSRAFKTIAAEGVTHTAVVPAVAQRWLDEYSSGSDDLSSLRVLQVGGARLADEVARKIKPVLGCTLQQVFGMAEGLLNYTRLDDPEDIICTTQGRPMCPDDEVQVVDPLDRSVPPGEPGSLLTRGPYTPRGYYKAEQQNARAFTPDGWYRSGDICRVVAGGNLIVEGRDKDMINRGGEKISAEEVENLTYTLAGVQQVAAVAMPDPRLGERVCVYVVPREGTAITLEDVRHSMEQLGVAAYKLPERLVLTNELPTTKVGKIDKAALRADIAARLEV</sequence>
<dbReference type="Gene3D" id="3.30.300.30">
    <property type="match status" value="1"/>
</dbReference>
<dbReference type="SUPFAM" id="SSF56801">
    <property type="entry name" value="Acetyl-CoA synthetase-like"/>
    <property type="match status" value="1"/>
</dbReference>
<evidence type="ECO:0000256" key="1">
    <source>
        <dbReference type="ARBA" id="ARBA00022598"/>
    </source>
</evidence>
<dbReference type="Pfam" id="PF13193">
    <property type="entry name" value="AMP-binding_C"/>
    <property type="match status" value="1"/>
</dbReference>